<protein>
    <recommendedName>
        <fullName evidence="2">non-specific serine/threonine protein kinase</fullName>
        <ecNumber evidence="2">2.7.11.1</ecNumber>
    </recommendedName>
</protein>
<dbReference type="OrthoDB" id="6730379at2759"/>
<dbReference type="Gene3D" id="3.30.70.330">
    <property type="match status" value="1"/>
</dbReference>
<dbReference type="PANTHER" id="PTHR48012:SF10">
    <property type="entry name" value="FI20177P1"/>
    <property type="match status" value="1"/>
</dbReference>
<gene>
    <name evidence="15" type="ORF">EZS28_024241</name>
</gene>
<dbReference type="PROSITE" id="PS50011">
    <property type="entry name" value="PROTEIN_KINASE_DOM"/>
    <property type="match status" value="1"/>
</dbReference>
<dbReference type="InterPro" id="IPR050629">
    <property type="entry name" value="STE20/SPS1-PAK"/>
</dbReference>
<feature type="compositionally biased region" description="Basic residues" evidence="12">
    <location>
        <begin position="270"/>
        <end position="288"/>
    </location>
</feature>
<name>A0A5J4VCQ6_9EUKA</name>
<keyword evidence="3" id="KW-0723">Serine/threonine-protein kinase</keyword>
<evidence type="ECO:0000256" key="10">
    <source>
        <dbReference type="PROSITE-ProRule" id="PRU00176"/>
    </source>
</evidence>
<evidence type="ECO:0000313" key="15">
    <source>
        <dbReference type="EMBL" id="KAA6380232.1"/>
    </source>
</evidence>
<feature type="compositionally biased region" description="Low complexity" evidence="12">
    <location>
        <begin position="215"/>
        <end position="225"/>
    </location>
</feature>
<evidence type="ECO:0000256" key="12">
    <source>
        <dbReference type="SAM" id="MobiDB-lite"/>
    </source>
</evidence>
<dbReference type="SUPFAM" id="SSF48371">
    <property type="entry name" value="ARM repeat"/>
    <property type="match status" value="1"/>
</dbReference>
<evidence type="ECO:0000256" key="6">
    <source>
        <dbReference type="ARBA" id="ARBA00022777"/>
    </source>
</evidence>
<feature type="compositionally biased region" description="Basic and acidic residues" evidence="12">
    <location>
        <begin position="257"/>
        <end position="269"/>
    </location>
</feature>
<comment type="catalytic activity">
    <reaction evidence="8">
        <text>L-threonyl-[protein] + ATP = O-phospho-L-threonyl-[protein] + ADP + H(+)</text>
        <dbReference type="Rhea" id="RHEA:46608"/>
        <dbReference type="Rhea" id="RHEA-COMP:11060"/>
        <dbReference type="Rhea" id="RHEA-COMP:11605"/>
        <dbReference type="ChEBI" id="CHEBI:15378"/>
        <dbReference type="ChEBI" id="CHEBI:30013"/>
        <dbReference type="ChEBI" id="CHEBI:30616"/>
        <dbReference type="ChEBI" id="CHEBI:61977"/>
        <dbReference type="ChEBI" id="CHEBI:456216"/>
        <dbReference type="EC" id="2.7.11.1"/>
    </reaction>
</comment>
<dbReference type="SUPFAM" id="SSF54928">
    <property type="entry name" value="RNA-binding domain, RBD"/>
    <property type="match status" value="1"/>
</dbReference>
<dbReference type="PROSITE" id="PS00107">
    <property type="entry name" value="PROTEIN_KINASE_ATP"/>
    <property type="match status" value="1"/>
</dbReference>
<evidence type="ECO:0000256" key="1">
    <source>
        <dbReference type="ARBA" id="ARBA00008874"/>
    </source>
</evidence>
<dbReference type="InterPro" id="IPR011009">
    <property type="entry name" value="Kinase-like_dom_sf"/>
</dbReference>
<dbReference type="SUPFAM" id="SSF56112">
    <property type="entry name" value="Protein kinase-like (PK-like)"/>
    <property type="match status" value="1"/>
</dbReference>
<dbReference type="InterPro" id="IPR017441">
    <property type="entry name" value="Protein_kinase_ATP_BS"/>
</dbReference>
<evidence type="ECO:0000259" key="14">
    <source>
        <dbReference type="PROSITE" id="PS50102"/>
    </source>
</evidence>
<dbReference type="InterPro" id="IPR008271">
    <property type="entry name" value="Ser/Thr_kinase_AS"/>
</dbReference>
<dbReference type="Proteomes" id="UP000324800">
    <property type="component" value="Unassembled WGS sequence"/>
</dbReference>
<feature type="binding site" evidence="11">
    <location>
        <position position="323"/>
    </location>
    <ligand>
        <name>ATP</name>
        <dbReference type="ChEBI" id="CHEBI:30616"/>
    </ligand>
</feature>
<keyword evidence="6 15" id="KW-0418">Kinase</keyword>
<dbReference type="Gene3D" id="1.25.10.10">
    <property type="entry name" value="Leucine-rich Repeat Variant"/>
    <property type="match status" value="1"/>
</dbReference>
<dbReference type="PROSITE" id="PS00108">
    <property type="entry name" value="PROTEIN_KINASE_ST"/>
    <property type="match status" value="1"/>
</dbReference>
<dbReference type="GO" id="GO:0004674">
    <property type="term" value="F:protein serine/threonine kinase activity"/>
    <property type="evidence" value="ECO:0007669"/>
    <property type="project" value="UniProtKB-KW"/>
</dbReference>
<keyword evidence="10" id="KW-0694">RNA-binding</keyword>
<evidence type="ECO:0000256" key="9">
    <source>
        <dbReference type="ARBA" id="ARBA00048679"/>
    </source>
</evidence>
<dbReference type="PANTHER" id="PTHR48012">
    <property type="entry name" value="STERILE20-LIKE KINASE, ISOFORM B-RELATED"/>
    <property type="match status" value="1"/>
</dbReference>
<accession>A0A5J4VCQ6</accession>
<proteinExistence type="inferred from homology"/>
<evidence type="ECO:0000256" key="2">
    <source>
        <dbReference type="ARBA" id="ARBA00012513"/>
    </source>
</evidence>
<feature type="region of interest" description="Disordered" evidence="12">
    <location>
        <begin position="111"/>
        <end position="138"/>
    </location>
</feature>
<dbReference type="InterPro" id="IPR035979">
    <property type="entry name" value="RBD_domain_sf"/>
</dbReference>
<evidence type="ECO:0000256" key="3">
    <source>
        <dbReference type="ARBA" id="ARBA00022527"/>
    </source>
</evidence>
<dbReference type="Pfam" id="PF00069">
    <property type="entry name" value="Pkinase"/>
    <property type="match status" value="1"/>
</dbReference>
<dbReference type="InterPro" id="IPR012677">
    <property type="entry name" value="Nucleotide-bd_a/b_plait_sf"/>
</dbReference>
<feature type="region of interest" description="Disordered" evidence="12">
    <location>
        <begin position="215"/>
        <end position="288"/>
    </location>
</feature>
<dbReference type="Pfam" id="PF00076">
    <property type="entry name" value="RRM_1"/>
    <property type="match status" value="1"/>
</dbReference>
<dbReference type="InterPro" id="IPR011989">
    <property type="entry name" value="ARM-like"/>
</dbReference>
<feature type="compositionally biased region" description="Polar residues" evidence="12">
    <location>
        <begin position="671"/>
        <end position="685"/>
    </location>
</feature>
<organism evidence="15 16">
    <name type="scientific">Streblomastix strix</name>
    <dbReference type="NCBI Taxonomy" id="222440"/>
    <lineage>
        <taxon>Eukaryota</taxon>
        <taxon>Metamonada</taxon>
        <taxon>Preaxostyla</taxon>
        <taxon>Oxymonadida</taxon>
        <taxon>Streblomastigidae</taxon>
        <taxon>Streblomastix</taxon>
    </lineage>
</organism>
<evidence type="ECO:0000313" key="16">
    <source>
        <dbReference type="Proteomes" id="UP000324800"/>
    </source>
</evidence>
<keyword evidence="4" id="KW-0808">Transferase</keyword>
<comment type="similarity">
    <text evidence="1">Belongs to the protein kinase superfamily. STE Ser/Thr protein kinase family. STE20 subfamily.</text>
</comment>
<feature type="compositionally biased region" description="Polar residues" evidence="12">
    <location>
        <begin position="229"/>
        <end position="239"/>
    </location>
</feature>
<dbReference type="Gene3D" id="1.10.510.10">
    <property type="entry name" value="Transferase(Phosphotransferase) domain 1"/>
    <property type="match status" value="1"/>
</dbReference>
<comment type="caution">
    <text evidence="15">The sequence shown here is derived from an EMBL/GenBank/DDBJ whole genome shotgun (WGS) entry which is preliminary data.</text>
</comment>
<feature type="region of interest" description="Disordered" evidence="12">
    <location>
        <begin position="657"/>
        <end position="691"/>
    </location>
</feature>
<evidence type="ECO:0000256" key="4">
    <source>
        <dbReference type="ARBA" id="ARBA00022679"/>
    </source>
</evidence>
<dbReference type="SMART" id="SM00360">
    <property type="entry name" value="RRM"/>
    <property type="match status" value="1"/>
</dbReference>
<evidence type="ECO:0000256" key="5">
    <source>
        <dbReference type="ARBA" id="ARBA00022741"/>
    </source>
</evidence>
<keyword evidence="5 11" id="KW-0547">Nucleotide-binding</keyword>
<dbReference type="InterPro" id="IPR000504">
    <property type="entry name" value="RRM_dom"/>
</dbReference>
<dbReference type="GO" id="GO:0005737">
    <property type="term" value="C:cytoplasm"/>
    <property type="evidence" value="ECO:0007669"/>
    <property type="project" value="TreeGrafter"/>
</dbReference>
<dbReference type="GO" id="GO:0003723">
    <property type="term" value="F:RNA binding"/>
    <property type="evidence" value="ECO:0007669"/>
    <property type="project" value="UniProtKB-UniRule"/>
</dbReference>
<dbReference type="CDD" id="cd14014">
    <property type="entry name" value="STKc_PknB_like"/>
    <property type="match status" value="1"/>
</dbReference>
<dbReference type="AlphaFoldDB" id="A0A5J4VCQ6"/>
<sequence>MVYINEKLITPGHSNTIVEGPPENLRNKVFIGNLDLRISESQILSVAQRYGTVVRFRYIWHMNGPRKGEPAGFCFAEYQTREMAENAVQNMHGRKAMGRPIRVRFAEAHTTELQQAESQVPNTTFGDQPPSPPHPDQDEVEIEGLAIPISSSDIRGSAPTGGYDEIRIHQTKKTIPVFKQIALIKRKLEDMANQTDNSISLRDAFSYFGIQPSASLQSQSSNSLHSMKESTPSSVQMQKPWQLKAFPQTPRLSQSNMHKDKEQTKEKERSHKHKHKHHHRKRSRSTRRRLLEEQGFKVIRTLGKGAFGHVFQILKGQDILAAKVMNEEDFDLNEWRAGYSLANGQSNPFVLKYIETLMLGQDTIILMEYSNLKNLDCVIVSKKDLSMSLVRAIMRQMLEGLRLMHKQGLIHRDIKGQNILMHSPPGSGRVILKIADFGLVKQQKTTQKSQVMTVAGTISHMAPELLMENEQGEVKADTKVDVWSAGIILYQLVANKYPFSSLSYIDISKFMETKVLIRPEKLKDDVLWDLLMKMLSFDKNDRLSAESALKHPFFSYGIASKEITEESRLVAAAARKAKQDGDTSITQQDTDPLFIIPLSEIRKIVTPDPEIEKEQISQQSRIRYISPSPSTVQESKFNSTFINSTVIPAKDIILSENAHAQTPRQRRRFTSNKSTISSQPSSTTKAPLDKQQRENQSFYLDLQSQSSLTQHKEEYPRNSTMSARVINIGSIDYAHVVEILRKPMNGNKQQMELRLQQENECRKIITKYKDKLDSERKSAIEAGVTQELIKIFEHREFDSITTPFIQAFLCLISPSDKQVKIQLYQKQNPYPGLIRLLNHTNKNSDIILFACQSLNQIIESLLKQQESHPHYQQFKDLHGIEVLYSLMKQSNLNKKIRDTSAICIGKIYYAREIDELMKEDVISHLKSLLIDADKKTKEESFKTITYLALNAGQ</sequence>
<evidence type="ECO:0000256" key="8">
    <source>
        <dbReference type="ARBA" id="ARBA00047899"/>
    </source>
</evidence>
<feature type="compositionally biased region" description="Polar residues" evidence="12">
    <location>
        <begin position="111"/>
        <end position="126"/>
    </location>
</feature>
<dbReference type="SMART" id="SM00220">
    <property type="entry name" value="S_TKc"/>
    <property type="match status" value="1"/>
</dbReference>
<dbReference type="EMBL" id="SNRW01008026">
    <property type="protein sequence ID" value="KAA6380232.1"/>
    <property type="molecule type" value="Genomic_DNA"/>
</dbReference>
<dbReference type="EC" id="2.7.11.1" evidence="2"/>
<keyword evidence="7 11" id="KW-0067">ATP-binding</keyword>
<dbReference type="InterPro" id="IPR000719">
    <property type="entry name" value="Prot_kinase_dom"/>
</dbReference>
<feature type="domain" description="Protein kinase" evidence="13">
    <location>
        <begin position="296"/>
        <end position="554"/>
    </location>
</feature>
<reference evidence="15 16" key="1">
    <citation type="submission" date="2019-03" db="EMBL/GenBank/DDBJ databases">
        <title>Single cell metagenomics reveals metabolic interactions within the superorganism composed of flagellate Streblomastix strix and complex community of Bacteroidetes bacteria on its surface.</title>
        <authorList>
            <person name="Treitli S.C."/>
            <person name="Kolisko M."/>
            <person name="Husnik F."/>
            <person name="Keeling P."/>
            <person name="Hampl V."/>
        </authorList>
    </citation>
    <scope>NUCLEOTIDE SEQUENCE [LARGE SCALE GENOMIC DNA]</scope>
    <source>
        <strain evidence="15">ST1C</strain>
    </source>
</reference>
<feature type="domain" description="RRM" evidence="14">
    <location>
        <begin position="27"/>
        <end position="108"/>
    </location>
</feature>
<evidence type="ECO:0000256" key="7">
    <source>
        <dbReference type="ARBA" id="ARBA00022840"/>
    </source>
</evidence>
<dbReference type="GO" id="GO:0005524">
    <property type="term" value="F:ATP binding"/>
    <property type="evidence" value="ECO:0007669"/>
    <property type="project" value="UniProtKB-UniRule"/>
</dbReference>
<comment type="catalytic activity">
    <reaction evidence="9">
        <text>L-seryl-[protein] + ATP = O-phospho-L-seryl-[protein] + ADP + H(+)</text>
        <dbReference type="Rhea" id="RHEA:17989"/>
        <dbReference type="Rhea" id="RHEA-COMP:9863"/>
        <dbReference type="Rhea" id="RHEA-COMP:11604"/>
        <dbReference type="ChEBI" id="CHEBI:15378"/>
        <dbReference type="ChEBI" id="CHEBI:29999"/>
        <dbReference type="ChEBI" id="CHEBI:30616"/>
        <dbReference type="ChEBI" id="CHEBI:83421"/>
        <dbReference type="ChEBI" id="CHEBI:456216"/>
        <dbReference type="EC" id="2.7.11.1"/>
    </reaction>
</comment>
<evidence type="ECO:0000259" key="13">
    <source>
        <dbReference type="PROSITE" id="PS50011"/>
    </source>
</evidence>
<dbReference type="PROSITE" id="PS50102">
    <property type="entry name" value="RRM"/>
    <property type="match status" value="1"/>
</dbReference>
<evidence type="ECO:0000256" key="11">
    <source>
        <dbReference type="PROSITE-ProRule" id="PRU10141"/>
    </source>
</evidence>
<dbReference type="InterPro" id="IPR016024">
    <property type="entry name" value="ARM-type_fold"/>
</dbReference>